<proteinExistence type="predicted"/>
<dbReference type="KEGG" id="smam:Mal15_59600"/>
<reference evidence="3 4" key="1">
    <citation type="submission" date="2019-02" db="EMBL/GenBank/DDBJ databases">
        <title>Planctomycetal bacteria perform biofilm scaping via a novel small molecule.</title>
        <authorList>
            <person name="Jeske O."/>
            <person name="Boedeker C."/>
            <person name="Wiegand S."/>
            <person name="Breitling P."/>
            <person name="Kallscheuer N."/>
            <person name="Jogler M."/>
            <person name="Rohde M."/>
            <person name="Petersen J."/>
            <person name="Medema M.H."/>
            <person name="Surup F."/>
            <person name="Jogler C."/>
        </authorList>
    </citation>
    <scope>NUCLEOTIDE SEQUENCE [LARGE SCALE GENOMIC DNA]</scope>
    <source>
        <strain evidence="3 4">Mal15</strain>
    </source>
</reference>
<keyword evidence="1" id="KW-0472">Membrane</keyword>
<dbReference type="PANTHER" id="PTHR40469">
    <property type="entry name" value="SECRETED GLYCOSYL HYDROLASE"/>
    <property type="match status" value="1"/>
</dbReference>
<dbReference type="InterPro" id="IPR029062">
    <property type="entry name" value="Class_I_gatase-like"/>
</dbReference>
<dbReference type="EMBL" id="CP036264">
    <property type="protein sequence ID" value="QEG01879.1"/>
    <property type="molecule type" value="Genomic_DNA"/>
</dbReference>
<feature type="domain" description="ThuA-like" evidence="2">
    <location>
        <begin position="179"/>
        <end position="377"/>
    </location>
</feature>
<organism evidence="3 4">
    <name type="scientific">Stieleria maiorica</name>
    <dbReference type="NCBI Taxonomy" id="2795974"/>
    <lineage>
        <taxon>Bacteria</taxon>
        <taxon>Pseudomonadati</taxon>
        <taxon>Planctomycetota</taxon>
        <taxon>Planctomycetia</taxon>
        <taxon>Pirellulales</taxon>
        <taxon>Pirellulaceae</taxon>
        <taxon>Stieleria</taxon>
    </lineage>
</organism>
<keyword evidence="1" id="KW-1133">Transmembrane helix</keyword>
<dbReference type="InterPro" id="IPR029010">
    <property type="entry name" value="ThuA-like"/>
</dbReference>
<protein>
    <submittedName>
        <fullName evidence="3">Trehalose utilization</fullName>
    </submittedName>
</protein>
<name>A0A5B9MKU0_9BACT</name>
<gene>
    <name evidence="3" type="ORF">Mal15_59600</name>
</gene>
<sequence>MRIEFWLPVTGTRTTDEVTLHRKDHAECVAGATHAPAFPGGAWERGVGGCLRIALPVSSFSNSTILFDNTTIMNRVTRRAITVALLSVFVITALPGFQAQASAEDAKLRALIIDGQNNHTAWPQTTMMTKKYLEDSGRFTVDIQRTQFTWKGGKLLEQFPLEDGKQYQDLPQPKSDPDFKPDFADYDVVISNFGWNAAPWPEATQKALEGFIGGGGGLVVIHAADNSFAEWNEFNKMIGLGGWGGRNEESGPYVYLNLDGEVVRDTSAGPGGNHGPAHEYQVVVRTPDHPIVKGLPSAWMHTKDELYQKLRGPAVNMTILATAYADPQYKGTGRHEPKLMTIDYGKGRIFHTTMGHDAVSFSGVGFITTLVRGCEWAATGDVTLTDVPEDFPSPTESSAREF</sequence>
<dbReference type="Proteomes" id="UP000321353">
    <property type="component" value="Chromosome"/>
</dbReference>
<keyword evidence="4" id="KW-1185">Reference proteome</keyword>
<evidence type="ECO:0000259" key="2">
    <source>
        <dbReference type="Pfam" id="PF06283"/>
    </source>
</evidence>
<dbReference type="AlphaFoldDB" id="A0A5B9MKU0"/>
<evidence type="ECO:0000256" key="1">
    <source>
        <dbReference type="SAM" id="Phobius"/>
    </source>
</evidence>
<evidence type="ECO:0000313" key="3">
    <source>
        <dbReference type="EMBL" id="QEG01879.1"/>
    </source>
</evidence>
<keyword evidence="1" id="KW-0812">Transmembrane</keyword>
<feature type="transmembrane region" description="Helical" evidence="1">
    <location>
        <begin position="80"/>
        <end position="97"/>
    </location>
</feature>
<evidence type="ECO:0000313" key="4">
    <source>
        <dbReference type="Proteomes" id="UP000321353"/>
    </source>
</evidence>
<dbReference type="Pfam" id="PF06283">
    <property type="entry name" value="ThuA"/>
    <property type="match status" value="1"/>
</dbReference>
<dbReference type="SUPFAM" id="SSF52317">
    <property type="entry name" value="Class I glutamine amidotransferase-like"/>
    <property type="match status" value="1"/>
</dbReference>
<dbReference type="Gene3D" id="3.40.50.880">
    <property type="match status" value="1"/>
</dbReference>
<dbReference type="PANTHER" id="PTHR40469:SF2">
    <property type="entry name" value="GALACTOSE-BINDING DOMAIN-LIKE SUPERFAMILY PROTEIN"/>
    <property type="match status" value="1"/>
</dbReference>
<accession>A0A5B9MKU0</accession>